<feature type="transmembrane region" description="Helical" evidence="2">
    <location>
        <begin position="133"/>
        <end position="157"/>
    </location>
</feature>
<comment type="caution">
    <text evidence="3">The sequence shown here is derived from an EMBL/GenBank/DDBJ whole genome shotgun (WGS) entry which is preliminary data.</text>
</comment>
<evidence type="ECO:0000256" key="2">
    <source>
        <dbReference type="SAM" id="Phobius"/>
    </source>
</evidence>
<keyword evidence="2" id="KW-0812">Transmembrane</keyword>
<sequence>MHMVNEQKKKVVVAGFVLLLFLVSVGSVTYALESPSATEGNQSGSLEVTPQADGTVVTGGAVGETGENAGGGRGAGSGVGTGESVTEQVQPTVLTGALDDPSSVIVQGGRLADGTDSLTIAGLLRKLQGILNAVIPFIIGLTILVIIWGIFTYVTEASNEEKRTEARQFILYGIIGLFCMLSIWGFVNILVGTFSIDNTIEPGQIPTVPTIVPRTAE</sequence>
<evidence type="ECO:0000313" key="4">
    <source>
        <dbReference type="Proteomes" id="UP000229342"/>
    </source>
</evidence>
<dbReference type="Proteomes" id="UP000229342">
    <property type="component" value="Unassembled WGS sequence"/>
</dbReference>
<feature type="compositionally biased region" description="Gly residues" evidence="1">
    <location>
        <begin position="63"/>
        <end position="81"/>
    </location>
</feature>
<gene>
    <name evidence="3" type="ORF">COV91_01705</name>
</gene>
<dbReference type="AlphaFoldDB" id="A0A2H0KCF6"/>
<organism evidence="3 4">
    <name type="scientific">Candidatus Taylorbacteria bacterium CG11_big_fil_rev_8_21_14_0_20_46_11</name>
    <dbReference type="NCBI Taxonomy" id="1975025"/>
    <lineage>
        <taxon>Bacteria</taxon>
        <taxon>Candidatus Tayloriibacteriota</taxon>
    </lineage>
</organism>
<feature type="transmembrane region" description="Helical" evidence="2">
    <location>
        <begin position="169"/>
        <end position="191"/>
    </location>
</feature>
<feature type="region of interest" description="Disordered" evidence="1">
    <location>
        <begin position="63"/>
        <end position="82"/>
    </location>
</feature>
<name>A0A2H0KCF6_9BACT</name>
<keyword evidence="2" id="KW-0472">Membrane</keyword>
<evidence type="ECO:0000256" key="1">
    <source>
        <dbReference type="SAM" id="MobiDB-lite"/>
    </source>
</evidence>
<dbReference type="InterPro" id="IPR043993">
    <property type="entry name" value="T4SS_pilin"/>
</dbReference>
<proteinExistence type="predicted"/>
<reference evidence="3 4" key="1">
    <citation type="submission" date="2017-09" db="EMBL/GenBank/DDBJ databases">
        <title>Depth-based differentiation of microbial function through sediment-hosted aquifers and enrichment of novel symbionts in the deep terrestrial subsurface.</title>
        <authorList>
            <person name="Probst A.J."/>
            <person name="Ladd B."/>
            <person name="Jarett J.K."/>
            <person name="Geller-Mcgrath D.E."/>
            <person name="Sieber C.M."/>
            <person name="Emerson J.B."/>
            <person name="Anantharaman K."/>
            <person name="Thomas B.C."/>
            <person name="Malmstrom R."/>
            <person name="Stieglmeier M."/>
            <person name="Klingl A."/>
            <person name="Woyke T."/>
            <person name="Ryan C.M."/>
            <person name="Banfield J.F."/>
        </authorList>
    </citation>
    <scope>NUCLEOTIDE SEQUENCE [LARGE SCALE GENOMIC DNA]</scope>
    <source>
        <strain evidence="3">CG11_big_fil_rev_8_21_14_0_20_46_11</strain>
    </source>
</reference>
<accession>A0A2H0KCF6</accession>
<dbReference type="Pfam" id="PF18895">
    <property type="entry name" value="T4SS_pilin"/>
    <property type="match status" value="1"/>
</dbReference>
<evidence type="ECO:0000313" key="3">
    <source>
        <dbReference type="EMBL" id="PIQ68907.1"/>
    </source>
</evidence>
<keyword evidence="2" id="KW-1133">Transmembrane helix</keyword>
<dbReference type="EMBL" id="PCVG01000019">
    <property type="protein sequence ID" value="PIQ68907.1"/>
    <property type="molecule type" value="Genomic_DNA"/>
</dbReference>
<protein>
    <submittedName>
        <fullName evidence="3">Uncharacterized protein</fullName>
    </submittedName>
</protein>